<dbReference type="RefSeq" id="WP_380635923.1">
    <property type="nucleotide sequence ID" value="NZ_JBHSQO010000011.1"/>
</dbReference>
<evidence type="ECO:0000313" key="2">
    <source>
        <dbReference type="EMBL" id="MFC6090220.1"/>
    </source>
</evidence>
<evidence type="ECO:0000256" key="1">
    <source>
        <dbReference type="SAM" id="MobiDB-lite"/>
    </source>
</evidence>
<evidence type="ECO:0000313" key="3">
    <source>
        <dbReference type="Proteomes" id="UP001596220"/>
    </source>
</evidence>
<name>A0ABW1P3S3_9PSEU</name>
<feature type="region of interest" description="Disordered" evidence="1">
    <location>
        <begin position="153"/>
        <end position="180"/>
    </location>
</feature>
<feature type="region of interest" description="Disordered" evidence="1">
    <location>
        <begin position="30"/>
        <end position="51"/>
    </location>
</feature>
<keyword evidence="3" id="KW-1185">Reference proteome</keyword>
<dbReference type="EMBL" id="JBHSQO010000011">
    <property type="protein sequence ID" value="MFC6090220.1"/>
    <property type="molecule type" value="Genomic_DNA"/>
</dbReference>
<protein>
    <submittedName>
        <fullName evidence="2">Uncharacterized protein</fullName>
    </submittedName>
</protein>
<feature type="compositionally biased region" description="Basic and acidic residues" evidence="1">
    <location>
        <begin position="31"/>
        <end position="46"/>
    </location>
</feature>
<comment type="caution">
    <text evidence="2">The sequence shown here is derived from an EMBL/GenBank/DDBJ whole genome shotgun (WGS) entry which is preliminary data.</text>
</comment>
<gene>
    <name evidence="2" type="ORF">ACFP3R_13130</name>
</gene>
<organism evidence="2 3">
    <name type="scientific">Saccharothrix lopnurensis</name>
    <dbReference type="NCBI Taxonomy" id="1670621"/>
    <lineage>
        <taxon>Bacteria</taxon>
        <taxon>Bacillati</taxon>
        <taxon>Actinomycetota</taxon>
        <taxon>Actinomycetes</taxon>
        <taxon>Pseudonocardiales</taxon>
        <taxon>Pseudonocardiaceae</taxon>
        <taxon>Saccharothrix</taxon>
    </lineage>
</organism>
<reference evidence="3" key="1">
    <citation type="journal article" date="2019" name="Int. J. Syst. Evol. Microbiol.">
        <title>The Global Catalogue of Microorganisms (GCM) 10K type strain sequencing project: providing services to taxonomists for standard genome sequencing and annotation.</title>
        <authorList>
            <consortium name="The Broad Institute Genomics Platform"/>
            <consortium name="The Broad Institute Genome Sequencing Center for Infectious Disease"/>
            <person name="Wu L."/>
            <person name="Ma J."/>
        </authorList>
    </citation>
    <scope>NUCLEOTIDE SEQUENCE [LARGE SCALE GENOMIC DNA]</scope>
    <source>
        <strain evidence="3">CGMCC 4.7246</strain>
    </source>
</reference>
<proteinExistence type="predicted"/>
<feature type="compositionally biased region" description="Basic and acidic residues" evidence="1">
    <location>
        <begin position="154"/>
        <end position="164"/>
    </location>
</feature>
<dbReference type="Proteomes" id="UP001596220">
    <property type="component" value="Unassembled WGS sequence"/>
</dbReference>
<feature type="region of interest" description="Disordered" evidence="1">
    <location>
        <begin position="1"/>
        <end position="20"/>
    </location>
</feature>
<accession>A0ABW1P3S3</accession>
<sequence length="180" mass="19852">MSIPTTAVDPGPTVPTVPLEYSPTWLPEGFTEWRRGTSPHGSERSYPRTGAPDSVASLIGFSVRQDDIATRTASLEASADRVAVRGAPGYFVGGDLHRRVREDRFLVVTTQAVPDARATALRVAESVQPDDRVVRAGVRRRLDRLHRLRPGRGGLDRLRERDAGRAPLPRLPTWPTRCGR</sequence>